<feature type="transmembrane region" description="Helical" evidence="1">
    <location>
        <begin position="24"/>
        <end position="44"/>
    </location>
</feature>
<dbReference type="InterPro" id="IPR005543">
    <property type="entry name" value="PASTA_dom"/>
</dbReference>
<organism evidence="3 4">
    <name type="scientific">Saccharothrix mutabilis subsp. mutabilis</name>
    <dbReference type="NCBI Taxonomy" id="66855"/>
    <lineage>
        <taxon>Bacteria</taxon>
        <taxon>Bacillati</taxon>
        <taxon>Actinomycetota</taxon>
        <taxon>Actinomycetes</taxon>
        <taxon>Pseudonocardiales</taxon>
        <taxon>Pseudonocardiaceae</taxon>
        <taxon>Saccharothrix</taxon>
    </lineage>
</organism>
<dbReference type="SUPFAM" id="SSF54184">
    <property type="entry name" value="Penicillin-binding protein 2x (pbp-2x), c-terminal domain"/>
    <property type="match status" value="1"/>
</dbReference>
<protein>
    <recommendedName>
        <fullName evidence="2">PASTA domain-containing protein</fullName>
    </recommendedName>
</protein>
<dbReference type="PROSITE" id="PS51178">
    <property type="entry name" value="PASTA"/>
    <property type="match status" value="1"/>
</dbReference>
<evidence type="ECO:0000256" key="1">
    <source>
        <dbReference type="SAM" id="Phobius"/>
    </source>
</evidence>
<evidence type="ECO:0000259" key="2">
    <source>
        <dbReference type="PROSITE" id="PS51178"/>
    </source>
</evidence>
<dbReference type="Gene3D" id="3.30.10.20">
    <property type="match status" value="1"/>
</dbReference>
<keyword evidence="4" id="KW-1185">Reference proteome</keyword>
<gene>
    <name evidence="3" type="ORF">GCM10010492_58150</name>
</gene>
<dbReference type="Proteomes" id="UP001500416">
    <property type="component" value="Unassembled WGS sequence"/>
</dbReference>
<feature type="transmembrane region" description="Helical" evidence="1">
    <location>
        <begin position="118"/>
        <end position="137"/>
    </location>
</feature>
<feature type="domain" description="PASTA" evidence="2">
    <location>
        <begin position="195"/>
        <end position="257"/>
    </location>
</feature>
<keyword evidence="1" id="KW-0812">Transmembrane</keyword>
<dbReference type="SMART" id="SM00740">
    <property type="entry name" value="PASTA"/>
    <property type="match status" value="1"/>
</dbReference>
<evidence type="ECO:0000313" key="4">
    <source>
        <dbReference type="Proteomes" id="UP001500416"/>
    </source>
</evidence>
<dbReference type="EMBL" id="BAAABU010000018">
    <property type="protein sequence ID" value="GAA0250362.1"/>
    <property type="molecule type" value="Genomic_DNA"/>
</dbReference>
<name>A0ABN0UH38_9PSEU</name>
<accession>A0ABN0UH38</accession>
<evidence type="ECO:0000313" key="3">
    <source>
        <dbReference type="EMBL" id="GAA0250362.1"/>
    </source>
</evidence>
<proteinExistence type="predicted"/>
<comment type="caution">
    <text evidence="3">The sequence shown here is derived from an EMBL/GenBank/DDBJ whole genome shotgun (WGS) entry which is preliminary data.</text>
</comment>
<feature type="transmembrane region" description="Helical" evidence="1">
    <location>
        <begin position="56"/>
        <end position="81"/>
    </location>
</feature>
<reference evidence="3 4" key="1">
    <citation type="journal article" date="2019" name="Int. J. Syst. Evol. Microbiol.">
        <title>The Global Catalogue of Microorganisms (GCM) 10K type strain sequencing project: providing services to taxonomists for standard genome sequencing and annotation.</title>
        <authorList>
            <consortium name="The Broad Institute Genomics Platform"/>
            <consortium name="The Broad Institute Genome Sequencing Center for Infectious Disease"/>
            <person name="Wu L."/>
            <person name="Ma J."/>
        </authorList>
    </citation>
    <scope>NUCLEOTIDE SEQUENCE [LARGE SCALE GENOMIC DNA]</scope>
    <source>
        <strain evidence="3 4">JCM 3380</strain>
    </source>
</reference>
<dbReference type="RefSeq" id="WP_343937125.1">
    <property type="nucleotide sequence ID" value="NZ_BAAABU010000018.1"/>
</dbReference>
<keyword evidence="1" id="KW-1133">Transmembrane helix</keyword>
<sequence length="285" mass="29832">MSEKETRDARQLAQQAAEHTQTTVVRVAAGLLALVFLVSVSLALSLPTGVPGGRVGIGVTVFLLFCASLLAGGSLGFLFGLPRSRFAEKVLDKDDGGESSGKLSTGSRYVANSNLVKVSDWLTTVVVGLTLVNLGQAVPTFRDFASALREPLGGAPWAGALGLSVVVLGVLAGMLLVYLWVSIRGRALLEQADLRLEEVPELTGKTVEDARETVSALSLKLHVEPKEAKGDWKVVNQRIDPGTCVNESTVIEVTAAPAGPAPTRSTSPDGGQVTATTAELVIYKS</sequence>
<keyword evidence="1" id="KW-0472">Membrane</keyword>
<feature type="transmembrane region" description="Helical" evidence="1">
    <location>
        <begin position="157"/>
        <end position="181"/>
    </location>
</feature>
<dbReference type="Pfam" id="PF03793">
    <property type="entry name" value="PASTA"/>
    <property type="match status" value="1"/>
</dbReference>